<sequence>MVQVNAQTLILDGDARDVICQAVEQMHIDLLVVGSRGLGKVKRAFLGSVSDYCAHHAVCPILIVKPPKEHHKHKNFKDRVA</sequence>
<keyword evidence="3" id="KW-1185">Reference proteome</keyword>
<dbReference type="CDD" id="cd23659">
    <property type="entry name" value="USP_At3g01520-like"/>
    <property type="match status" value="1"/>
</dbReference>
<dbReference type="PRINTS" id="PR01438">
    <property type="entry name" value="UNVRSLSTRESS"/>
</dbReference>
<proteinExistence type="predicted"/>
<dbReference type="PANTHER" id="PTHR46553:SF9">
    <property type="entry name" value="USPA DOMAIN-CONTAINING PROTEIN"/>
    <property type="match status" value="1"/>
</dbReference>
<dbReference type="AlphaFoldDB" id="A0A067DB47"/>
<dbReference type="InterPro" id="IPR006015">
    <property type="entry name" value="Universal_stress_UspA"/>
</dbReference>
<dbReference type="Proteomes" id="UP000027120">
    <property type="component" value="Unassembled WGS sequence"/>
</dbReference>
<evidence type="ECO:0000313" key="3">
    <source>
        <dbReference type="Proteomes" id="UP000027120"/>
    </source>
</evidence>
<organism evidence="2 3">
    <name type="scientific">Citrus sinensis</name>
    <name type="common">Sweet orange</name>
    <name type="synonym">Citrus aurantium var. sinensis</name>
    <dbReference type="NCBI Taxonomy" id="2711"/>
    <lineage>
        <taxon>Eukaryota</taxon>
        <taxon>Viridiplantae</taxon>
        <taxon>Streptophyta</taxon>
        <taxon>Embryophyta</taxon>
        <taxon>Tracheophyta</taxon>
        <taxon>Spermatophyta</taxon>
        <taxon>Magnoliopsida</taxon>
        <taxon>eudicotyledons</taxon>
        <taxon>Gunneridae</taxon>
        <taxon>Pentapetalae</taxon>
        <taxon>rosids</taxon>
        <taxon>malvids</taxon>
        <taxon>Sapindales</taxon>
        <taxon>Rutaceae</taxon>
        <taxon>Aurantioideae</taxon>
        <taxon>Citrus</taxon>
    </lineage>
</organism>
<dbReference type="eggNOG" id="ENOG502RXWD">
    <property type="taxonomic scope" value="Eukaryota"/>
</dbReference>
<evidence type="ECO:0000259" key="1">
    <source>
        <dbReference type="Pfam" id="PF00582"/>
    </source>
</evidence>
<dbReference type="SMR" id="A0A067DB47"/>
<dbReference type="Gene3D" id="3.40.50.620">
    <property type="entry name" value="HUPs"/>
    <property type="match status" value="1"/>
</dbReference>
<dbReference type="SUPFAM" id="SSF52402">
    <property type="entry name" value="Adenine nucleotide alpha hydrolases-like"/>
    <property type="match status" value="1"/>
</dbReference>
<accession>A0A067DB47</accession>
<dbReference type="InterPro" id="IPR014729">
    <property type="entry name" value="Rossmann-like_a/b/a_fold"/>
</dbReference>
<dbReference type="EMBL" id="KK797025">
    <property type="protein sequence ID" value="KDO35866.1"/>
    <property type="molecule type" value="Genomic_DNA"/>
</dbReference>
<dbReference type="PaxDb" id="2711-XP_006481853.1"/>
<feature type="domain" description="UspA" evidence="1">
    <location>
        <begin position="5"/>
        <end position="65"/>
    </location>
</feature>
<reference evidence="2 3" key="1">
    <citation type="submission" date="2014-04" db="EMBL/GenBank/DDBJ databases">
        <authorList>
            <consortium name="International Citrus Genome Consortium"/>
            <person name="Gmitter F."/>
            <person name="Chen C."/>
            <person name="Farmerie W."/>
            <person name="Harkins T."/>
            <person name="Desany B."/>
            <person name="Mohiuddin M."/>
            <person name="Kodira C."/>
            <person name="Borodovsky M."/>
            <person name="Lomsadze A."/>
            <person name="Burns P."/>
            <person name="Jenkins J."/>
            <person name="Prochnik S."/>
            <person name="Shu S."/>
            <person name="Chapman J."/>
            <person name="Pitluck S."/>
            <person name="Schmutz J."/>
            <person name="Rokhsar D."/>
        </authorList>
    </citation>
    <scope>NUCLEOTIDE SEQUENCE</scope>
</reference>
<dbReference type="PANTHER" id="PTHR46553">
    <property type="entry name" value="ADENINE NUCLEOTIDE ALPHA HYDROLASES-LIKE SUPERFAMILY PROTEIN"/>
    <property type="match status" value="1"/>
</dbReference>
<protein>
    <recommendedName>
        <fullName evidence="1">UspA domain-containing protein</fullName>
    </recommendedName>
</protein>
<evidence type="ECO:0000313" key="2">
    <source>
        <dbReference type="EMBL" id="KDO35866.1"/>
    </source>
</evidence>
<name>A0A067DB47_CITSI</name>
<dbReference type="Pfam" id="PF00582">
    <property type="entry name" value="Usp"/>
    <property type="match status" value="1"/>
</dbReference>
<gene>
    <name evidence="2" type="ORF">CISIN_1g038513mg</name>
</gene>
<dbReference type="STRING" id="2711.A0A067DB47"/>
<dbReference type="InterPro" id="IPR006016">
    <property type="entry name" value="UspA"/>
</dbReference>